<evidence type="ECO:0000313" key="1">
    <source>
        <dbReference type="EMBL" id="GAA3699829.1"/>
    </source>
</evidence>
<sequence>MVTSWRFLSNHGRALVCIANDPGARLRDVAAQLGITDRRAHGIITDLVESGYVIKTKDGRRNQYQVRVDLPIPDPPPTGRKIGEVLELLAWTGNADTT</sequence>
<proteinExistence type="predicted"/>
<dbReference type="SUPFAM" id="SSF46785">
    <property type="entry name" value="Winged helix' DNA-binding domain"/>
    <property type="match status" value="1"/>
</dbReference>
<comment type="caution">
    <text evidence="1">The sequence shown here is derived from an EMBL/GenBank/DDBJ whole genome shotgun (WGS) entry which is preliminary data.</text>
</comment>
<keyword evidence="2" id="KW-1185">Reference proteome</keyword>
<protein>
    <recommendedName>
        <fullName evidence="3">MarR family protein</fullName>
    </recommendedName>
</protein>
<dbReference type="InterPro" id="IPR036390">
    <property type="entry name" value="WH_DNA-bd_sf"/>
</dbReference>
<dbReference type="Gene3D" id="1.10.10.10">
    <property type="entry name" value="Winged helix-like DNA-binding domain superfamily/Winged helix DNA-binding domain"/>
    <property type="match status" value="1"/>
</dbReference>
<dbReference type="Proteomes" id="UP001500051">
    <property type="component" value="Unassembled WGS sequence"/>
</dbReference>
<reference evidence="2" key="1">
    <citation type="journal article" date="2019" name="Int. J. Syst. Evol. Microbiol.">
        <title>The Global Catalogue of Microorganisms (GCM) 10K type strain sequencing project: providing services to taxonomists for standard genome sequencing and annotation.</title>
        <authorList>
            <consortium name="The Broad Institute Genomics Platform"/>
            <consortium name="The Broad Institute Genome Sequencing Center for Infectious Disease"/>
            <person name="Wu L."/>
            <person name="Ma J."/>
        </authorList>
    </citation>
    <scope>NUCLEOTIDE SEQUENCE [LARGE SCALE GENOMIC DNA]</scope>
    <source>
        <strain evidence="2">JCM 16548</strain>
    </source>
</reference>
<dbReference type="EMBL" id="BAAAYX010000003">
    <property type="protein sequence ID" value="GAA3699829.1"/>
    <property type="molecule type" value="Genomic_DNA"/>
</dbReference>
<name>A0ABP7D2I3_9ACTN</name>
<evidence type="ECO:0000313" key="2">
    <source>
        <dbReference type="Proteomes" id="UP001500051"/>
    </source>
</evidence>
<dbReference type="InterPro" id="IPR036388">
    <property type="entry name" value="WH-like_DNA-bd_sf"/>
</dbReference>
<evidence type="ECO:0008006" key="3">
    <source>
        <dbReference type="Google" id="ProtNLM"/>
    </source>
</evidence>
<organism evidence="1 2">
    <name type="scientific">Microlunatus aurantiacus</name>
    <dbReference type="NCBI Taxonomy" id="446786"/>
    <lineage>
        <taxon>Bacteria</taxon>
        <taxon>Bacillati</taxon>
        <taxon>Actinomycetota</taxon>
        <taxon>Actinomycetes</taxon>
        <taxon>Propionibacteriales</taxon>
        <taxon>Propionibacteriaceae</taxon>
        <taxon>Microlunatus</taxon>
    </lineage>
</organism>
<gene>
    <name evidence="1" type="ORF">GCM10022204_15600</name>
</gene>
<accession>A0ABP7D2I3</accession>